<comment type="caution">
    <text evidence="2">The sequence shown here is derived from an EMBL/GenBank/DDBJ whole genome shotgun (WGS) entry which is preliminary data.</text>
</comment>
<dbReference type="eggNOG" id="COG3761">
    <property type="taxonomic scope" value="Bacteria"/>
</dbReference>
<gene>
    <name evidence="2" type="ORF">HJA_11929</name>
</gene>
<dbReference type="PATRIC" id="fig|1280952.3.peg.2386"/>
<dbReference type="Pfam" id="PF05071">
    <property type="entry name" value="NDUFA12"/>
    <property type="match status" value="1"/>
</dbReference>
<keyword evidence="2" id="KW-0830">Ubiquinone</keyword>
<feature type="region of interest" description="Disordered" evidence="1">
    <location>
        <begin position="71"/>
        <end position="130"/>
    </location>
</feature>
<dbReference type="PANTHER" id="PTHR12910">
    <property type="entry name" value="NADH-UBIQUINONE OXIDOREDUCTASE SUBUNIT B17.2"/>
    <property type="match status" value="1"/>
</dbReference>
<protein>
    <submittedName>
        <fullName evidence="2">Putative NADH:ubiquinone oxidoreductase</fullName>
    </submittedName>
</protein>
<evidence type="ECO:0000313" key="3">
    <source>
        <dbReference type="Proteomes" id="UP000024816"/>
    </source>
</evidence>
<accession>A0A059FAZ9</accession>
<keyword evidence="3" id="KW-1185">Reference proteome</keyword>
<dbReference type="STRING" id="1280952.HJA_11929"/>
<evidence type="ECO:0000256" key="1">
    <source>
        <dbReference type="SAM" id="MobiDB-lite"/>
    </source>
</evidence>
<dbReference type="GO" id="GO:0045271">
    <property type="term" value="C:respiratory chain complex I"/>
    <property type="evidence" value="ECO:0007669"/>
    <property type="project" value="InterPro"/>
</dbReference>
<dbReference type="Proteomes" id="UP000024816">
    <property type="component" value="Unassembled WGS sequence"/>
</dbReference>
<dbReference type="RefSeq" id="WP_035582560.1">
    <property type="nucleotide sequence ID" value="NZ_ARYJ01000007.1"/>
</dbReference>
<feature type="compositionally biased region" description="Basic and acidic residues" evidence="1">
    <location>
        <begin position="73"/>
        <end position="95"/>
    </location>
</feature>
<organism evidence="2 3">
    <name type="scientific">Hyphomonas jannaschiana VP2</name>
    <dbReference type="NCBI Taxonomy" id="1280952"/>
    <lineage>
        <taxon>Bacteria</taxon>
        <taxon>Pseudomonadati</taxon>
        <taxon>Pseudomonadota</taxon>
        <taxon>Alphaproteobacteria</taxon>
        <taxon>Hyphomonadales</taxon>
        <taxon>Hyphomonadaceae</taxon>
        <taxon>Hyphomonas</taxon>
    </lineage>
</organism>
<proteinExistence type="predicted"/>
<sequence length="130" mass="14962">MLKQLFTWWSGHTLGAAFDIGRRSTFVGTDEYGNKYYEERKPSLEGRRRRYVMYKGLAEPSKVPADWHGWLHHTVDEPPTKSPLTRREWETDHKPNMTGTPWATKPKGSLSTGGHRQKATGDYEAWSPDA</sequence>
<dbReference type="NCBIfam" id="NF006040">
    <property type="entry name" value="PRK08183.1"/>
    <property type="match status" value="1"/>
</dbReference>
<dbReference type="PANTHER" id="PTHR12910:SF2">
    <property type="entry name" value="NADH DEHYDROGENASE [UBIQUINONE] 1 ALPHA SUBCOMPLEX SUBUNIT 12"/>
    <property type="match status" value="1"/>
</dbReference>
<reference evidence="2 3" key="1">
    <citation type="journal article" date="2014" name="Antonie Van Leeuwenhoek">
        <title>Hyphomonas beringensis sp. nov. and Hyphomonas chukchiensis sp. nov., isolated from surface seawater of the Bering Sea and Chukchi Sea.</title>
        <authorList>
            <person name="Li C."/>
            <person name="Lai Q."/>
            <person name="Li G."/>
            <person name="Dong C."/>
            <person name="Wang J."/>
            <person name="Liao Y."/>
            <person name="Shao Z."/>
        </authorList>
    </citation>
    <scope>NUCLEOTIDE SEQUENCE [LARGE SCALE GENOMIC DNA]</scope>
    <source>
        <strain evidence="2 3">VP2</strain>
    </source>
</reference>
<dbReference type="EMBL" id="ARYJ01000007">
    <property type="protein sequence ID" value="KCZ87708.1"/>
    <property type="molecule type" value="Genomic_DNA"/>
</dbReference>
<dbReference type="AlphaFoldDB" id="A0A059FAZ9"/>
<dbReference type="OrthoDB" id="9795340at2"/>
<dbReference type="GO" id="GO:0006979">
    <property type="term" value="P:response to oxidative stress"/>
    <property type="evidence" value="ECO:0007669"/>
    <property type="project" value="TreeGrafter"/>
</dbReference>
<dbReference type="InterPro" id="IPR007763">
    <property type="entry name" value="NDUFA12"/>
</dbReference>
<name>A0A059FAZ9_9PROT</name>
<evidence type="ECO:0000313" key="2">
    <source>
        <dbReference type="EMBL" id="KCZ87708.1"/>
    </source>
</evidence>